<gene>
    <name evidence="1" type="ORF">HMPREF0542_11765</name>
</gene>
<reference evidence="1 2" key="1">
    <citation type="submission" date="2011-01" db="EMBL/GenBank/DDBJ databases">
        <authorList>
            <person name="Muzny D."/>
            <person name="Qin X."/>
            <person name="Buhay C."/>
            <person name="Dugan-Rocha S."/>
            <person name="Ding Y."/>
            <person name="Chen G."/>
            <person name="Hawes A."/>
            <person name="Holder M."/>
            <person name="Jhangiani S."/>
            <person name="Johnson A."/>
            <person name="Khan Z."/>
            <person name="Li Z."/>
            <person name="Liu W."/>
            <person name="Liu X."/>
            <person name="Perez L."/>
            <person name="Shen H."/>
            <person name="Wang Q."/>
            <person name="Watt J."/>
            <person name="Xi L."/>
            <person name="Xin Y."/>
            <person name="Zhou J."/>
            <person name="Deng J."/>
            <person name="Jiang H."/>
            <person name="Liu Y."/>
            <person name="Qu J."/>
            <person name="Song X.-Z."/>
            <person name="Zhang L."/>
            <person name="Villasana D."/>
            <person name="Johnson A."/>
            <person name="Liu J."/>
            <person name="Liyanage D."/>
            <person name="Lorensuhewa L."/>
            <person name="Robinson T."/>
            <person name="Song A."/>
            <person name="Song B.-B."/>
            <person name="Dinh H."/>
            <person name="Thornton R."/>
            <person name="Coyle M."/>
            <person name="Francisco L."/>
            <person name="Jackson L."/>
            <person name="Javaid M."/>
            <person name="Korchina V."/>
            <person name="Kovar C."/>
            <person name="Mata R."/>
            <person name="Mathew T."/>
            <person name="Ngo R."/>
            <person name="Nguyen L."/>
            <person name="Nguyen N."/>
            <person name="Okwuonu G."/>
            <person name="Ongeri F."/>
            <person name="Pham C."/>
            <person name="Simmons D."/>
            <person name="Wilczek-Boney K."/>
            <person name="Hale W."/>
            <person name="Jakkamsetti A."/>
            <person name="Pham P."/>
            <person name="Ruth R."/>
            <person name="San Lucas F."/>
            <person name="Warren J."/>
            <person name="Zhang J."/>
            <person name="Zhao Z."/>
            <person name="Zhou C."/>
            <person name="Zhu D."/>
            <person name="Lee S."/>
            <person name="Bess C."/>
            <person name="Blankenburg K."/>
            <person name="Forbes L."/>
            <person name="Fu Q."/>
            <person name="Gubbala S."/>
            <person name="Hirani K."/>
            <person name="Jayaseelan J.C."/>
            <person name="Lara F."/>
            <person name="Munidasa M."/>
            <person name="Palculict T."/>
            <person name="Patil S."/>
            <person name="Pu L.-L."/>
            <person name="Saada N."/>
            <person name="Tang L."/>
            <person name="Weissenberger G."/>
            <person name="Zhu Y."/>
            <person name="Hemphill L."/>
            <person name="Shang Y."/>
            <person name="Youmans B."/>
            <person name="Ayvaz T."/>
            <person name="Ross M."/>
            <person name="Santibanez J."/>
            <person name="Aqrawi P."/>
            <person name="Gross S."/>
            <person name="Joshi V."/>
            <person name="Fowler G."/>
            <person name="Nazareth L."/>
            <person name="Reid J."/>
            <person name="Worley K."/>
            <person name="Petrosino J."/>
            <person name="Highlander S."/>
            <person name="Gibbs R."/>
        </authorList>
    </citation>
    <scope>NUCLEOTIDE SEQUENCE [LARGE SCALE GENOMIC DNA]</scope>
    <source>
        <strain evidence="1 2">ATCC 25644</strain>
    </source>
</reference>
<dbReference type="Proteomes" id="UP000004099">
    <property type="component" value="Unassembled WGS sequence"/>
</dbReference>
<evidence type="ECO:0000313" key="2">
    <source>
        <dbReference type="Proteomes" id="UP000004099"/>
    </source>
</evidence>
<protein>
    <submittedName>
        <fullName evidence="1">Uncharacterized protein</fullName>
    </submittedName>
</protein>
<sequence>MAITDKMGKNSRLSVKIQTFWTRFYGQMLQKTAFVRKSPS</sequence>
<evidence type="ECO:0000313" key="1">
    <source>
        <dbReference type="EMBL" id="EFZ34131.1"/>
    </source>
</evidence>
<dbReference type="PATRIC" id="fig|525362.12.peg.1298"/>
<accession>E7FS88</accession>
<dbReference type="HOGENOM" id="CLU_3291685_0_0_9"/>
<dbReference type="EMBL" id="ACGS02000045">
    <property type="protein sequence ID" value="EFZ34131.1"/>
    <property type="molecule type" value="Genomic_DNA"/>
</dbReference>
<comment type="caution">
    <text evidence="1">The sequence shown here is derived from an EMBL/GenBank/DDBJ whole genome shotgun (WGS) entry which is preliminary data.</text>
</comment>
<proteinExistence type="predicted"/>
<dbReference type="AlphaFoldDB" id="E7FS88"/>
<name>E7FS88_9LACO</name>
<organism evidence="1 2">
    <name type="scientific">Ligilactobacillus ruminis ATCC 25644</name>
    <dbReference type="NCBI Taxonomy" id="525362"/>
    <lineage>
        <taxon>Bacteria</taxon>
        <taxon>Bacillati</taxon>
        <taxon>Bacillota</taxon>
        <taxon>Bacilli</taxon>
        <taxon>Lactobacillales</taxon>
        <taxon>Lactobacillaceae</taxon>
        <taxon>Ligilactobacillus</taxon>
    </lineage>
</organism>